<dbReference type="Gene3D" id="3.30.200.20">
    <property type="entry name" value="Phosphorylase Kinase, domain 1"/>
    <property type="match status" value="1"/>
</dbReference>
<dbReference type="CTD" id="20232290"/>
<evidence type="ECO:0000313" key="3">
    <source>
        <dbReference type="EMBL" id="ESO90140.1"/>
    </source>
</evidence>
<dbReference type="GO" id="GO:0004672">
    <property type="term" value="F:protein kinase activity"/>
    <property type="evidence" value="ECO:0007669"/>
    <property type="project" value="InterPro"/>
</dbReference>
<keyword evidence="4" id="KW-1185">Reference proteome</keyword>
<dbReference type="Pfam" id="PF00069">
    <property type="entry name" value="Pkinase"/>
    <property type="match status" value="1"/>
</dbReference>
<dbReference type="STRING" id="225164.V4A550"/>
<dbReference type="Gene3D" id="1.10.510.10">
    <property type="entry name" value="Transferase(Phosphotransferase) domain 1"/>
    <property type="match status" value="1"/>
</dbReference>
<name>V4A550_LOTGI</name>
<proteinExistence type="predicted"/>
<dbReference type="InterPro" id="IPR036181">
    <property type="entry name" value="MIT_dom_sf"/>
</dbReference>
<dbReference type="PANTHER" id="PTHR15508:SF8">
    <property type="entry name" value="LD24550P"/>
    <property type="match status" value="1"/>
</dbReference>
<dbReference type="InterPro" id="IPR051866">
    <property type="entry name" value="Intracell_Sig-Traffick_Protein"/>
</dbReference>
<dbReference type="InterPro" id="IPR000719">
    <property type="entry name" value="Prot_kinase_dom"/>
</dbReference>
<dbReference type="Pfam" id="PF04212">
    <property type="entry name" value="MIT"/>
    <property type="match status" value="1"/>
</dbReference>
<evidence type="ECO:0000259" key="2">
    <source>
        <dbReference type="PROSITE" id="PS50011"/>
    </source>
</evidence>
<dbReference type="InterPro" id="IPR007330">
    <property type="entry name" value="MIT_dom"/>
</dbReference>
<feature type="domain" description="Protein kinase" evidence="2">
    <location>
        <begin position="72"/>
        <end position="458"/>
    </location>
</feature>
<dbReference type="InterPro" id="IPR011009">
    <property type="entry name" value="Kinase-like_dom_sf"/>
</dbReference>
<protein>
    <recommendedName>
        <fullName evidence="2">Protein kinase domain-containing protein</fullName>
    </recommendedName>
</protein>
<dbReference type="Gene3D" id="1.20.58.80">
    <property type="entry name" value="Phosphotransferase system, lactose/cellobiose-type IIA subunit"/>
    <property type="match status" value="1"/>
</dbReference>
<dbReference type="Proteomes" id="UP000030746">
    <property type="component" value="Unassembled WGS sequence"/>
</dbReference>
<feature type="region of interest" description="Disordered" evidence="1">
    <location>
        <begin position="202"/>
        <end position="224"/>
    </location>
</feature>
<accession>V4A550</accession>
<dbReference type="SMART" id="SM00745">
    <property type="entry name" value="MIT"/>
    <property type="match status" value="1"/>
</dbReference>
<dbReference type="RefSeq" id="XP_009059214.1">
    <property type="nucleotide sequence ID" value="XM_009060966.1"/>
</dbReference>
<sequence length="469" mass="51871">QSKGDYLVVAASQIGLAQECESNGNYEMAFAYYKIGVDVLIQGVQGDTDRYRQDAVRRKTAQYLLRAEEIYNNNLSKEILGTIDNVILVMDKLSDETFVIKTVHKSSAVLDQKTCLLPTSSPYMCNLLKFFETENAVYLLLQYASGGKLWNYIGAYLHGRTNSGFDDGLVGGDGTETKNVYTGHQLTTETITDIGTSDVKTTEDIKPKTKSNTSTSEHIPSIPEEIPSLDDITSAVVSPSSDDVFDCDQQADDQDANDIIRSSKALIQSVDKVLSDSDRVFNKEVKSKRLSGNNCVEPEQVKLLESCIRQWASEIVVAVSKLHHVGIICRDLNPNNILLGDNGHIMLTYFSRLPQVDEVINQEAAEELYVAPEVLSVNGFDETCDWWSLGALLYELLVGQTLLMCHPGGINSHTNLYIPSHVSQEGQGLLQELLRFNPKERLGSSIDGVEAIKSHPFFNGIDWNAIEGS</sequence>
<dbReference type="AlphaFoldDB" id="V4A550"/>
<reference evidence="3 4" key="1">
    <citation type="journal article" date="2013" name="Nature">
        <title>Insights into bilaterian evolution from three spiralian genomes.</title>
        <authorList>
            <person name="Simakov O."/>
            <person name="Marletaz F."/>
            <person name="Cho S.J."/>
            <person name="Edsinger-Gonzales E."/>
            <person name="Havlak P."/>
            <person name="Hellsten U."/>
            <person name="Kuo D.H."/>
            <person name="Larsson T."/>
            <person name="Lv J."/>
            <person name="Arendt D."/>
            <person name="Savage R."/>
            <person name="Osoegawa K."/>
            <person name="de Jong P."/>
            <person name="Grimwood J."/>
            <person name="Chapman J.A."/>
            <person name="Shapiro H."/>
            <person name="Aerts A."/>
            <person name="Otillar R.P."/>
            <person name="Terry A.Y."/>
            <person name="Boore J.L."/>
            <person name="Grigoriev I.V."/>
            <person name="Lindberg D.R."/>
            <person name="Seaver E.C."/>
            <person name="Weisblat D.A."/>
            <person name="Putnam N.H."/>
            <person name="Rokhsar D.S."/>
        </authorList>
    </citation>
    <scope>NUCLEOTIDE SEQUENCE [LARGE SCALE GENOMIC DNA]</scope>
</reference>
<dbReference type="CDD" id="cd02677">
    <property type="entry name" value="MIT_SNX15"/>
    <property type="match status" value="1"/>
</dbReference>
<organism evidence="3 4">
    <name type="scientific">Lottia gigantea</name>
    <name type="common">Giant owl limpet</name>
    <dbReference type="NCBI Taxonomy" id="225164"/>
    <lineage>
        <taxon>Eukaryota</taxon>
        <taxon>Metazoa</taxon>
        <taxon>Spiralia</taxon>
        <taxon>Lophotrochozoa</taxon>
        <taxon>Mollusca</taxon>
        <taxon>Gastropoda</taxon>
        <taxon>Patellogastropoda</taxon>
        <taxon>Lottioidea</taxon>
        <taxon>Lottiidae</taxon>
        <taxon>Lottia</taxon>
    </lineage>
</organism>
<evidence type="ECO:0000256" key="1">
    <source>
        <dbReference type="SAM" id="MobiDB-lite"/>
    </source>
</evidence>
<dbReference type="PANTHER" id="PTHR15508">
    <property type="entry name" value="RIBOSOMAL PROTEIN S6 KINASE"/>
    <property type="match status" value="1"/>
</dbReference>
<dbReference type="OrthoDB" id="1278353at2759"/>
<dbReference type="SUPFAM" id="SSF116846">
    <property type="entry name" value="MIT domain"/>
    <property type="match status" value="1"/>
</dbReference>
<dbReference type="GO" id="GO:0005524">
    <property type="term" value="F:ATP binding"/>
    <property type="evidence" value="ECO:0007669"/>
    <property type="project" value="InterPro"/>
</dbReference>
<feature type="non-terminal residue" evidence="3">
    <location>
        <position position="1"/>
    </location>
</feature>
<evidence type="ECO:0000313" key="4">
    <source>
        <dbReference type="Proteomes" id="UP000030746"/>
    </source>
</evidence>
<dbReference type="KEGG" id="lgi:LOTGIDRAFT_123756"/>
<dbReference type="OMA" id="WSHLRAK"/>
<dbReference type="SMART" id="SM00220">
    <property type="entry name" value="S_TKc"/>
    <property type="match status" value="1"/>
</dbReference>
<dbReference type="PROSITE" id="PS50011">
    <property type="entry name" value="PROTEIN_KINASE_DOM"/>
    <property type="match status" value="1"/>
</dbReference>
<dbReference type="SUPFAM" id="SSF56112">
    <property type="entry name" value="Protein kinase-like (PK-like)"/>
    <property type="match status" value="1"/>
</dbReference>
<gene>
    <name evidence="3" type="ORF">LOTGIDRAFT_123756</name>
</gene>
<dbReference type="GeneID" id="20232290"/>
<dbReference type="EMBL" id="KB202481">
    <property type="protein sequence ID" value="ESO90140.1"/>
    <property type="molecule type" value="Genomic_DNA"/>
</dbReference>
<dbReference type="HOGENOM" id="CLU_014272_2_0_1"/>